<dbReference type="EMBL" id="FXXQ01000009">
    <property type="protein sequence ID" value="SMX24670.1"/>
    <property type="molecule type" value="Genomic_DNA"/>
</dbReference>
<dbReference type="PANTHER" id="PTHR34979:SF1">
    <property type="entry name" value="INNER MEMBRANE PROTEIN YGAZ"/>
    <property type="match status" value="1"/>
</dbReference>
<feature type="transmembrane region" description="Helical" evidence="8">
    <location>
        <begin position="69"/>
        <end position="90"/>
    </location>
</feature>
<comment type="subcellular location">
    <subcellularLocation>
        <location evidence="1">Cell membrane</location>
        <topology evidence="1">Multi-pass membrane protein</topology>
    </subcellularLocation>
</comment>
<protein>
    <submittedName>
        <fullName evidence="9">Inner membrane protein YgaZ</fullName>
    </submittedName>
</protein>
<feature type="transmembrane region" description="Helical" evidence="8">
    <location>
        <begin position="137"/>
        <end position="159"/>
    </location>
</feature>
<reference evidence="10" key="1">
    <citation type="submission" date="2017-05" db="EMBL/GenBank/DDBJ databases">
        <authorList>
            <person name="Rodrigo-Torres L."/>
            <person name="Arahal R. D."/>
            <person name="Lucena T."/>
        </authorList>
    </citation>
    <scope>NUCLEOTIDE SEQUENCE [LARGE SCALE GENOMIC DNA]</scope>
    <source>
        <strain evidence="10">CECT 8489</strain>
    </source>
</reference>
<dbReference type="GO" id="GO:0005886">
    <property type="term" value="C:plasma membrane"/>
    <property type="evidence" value="ECO:0007669"/>
    <property type="project" value="UniProtKB-SubCell"/>
</dbReference>
<keyword evidence="4" id="KW-1003">Cell membrane</keyword>
<organism evidence="9 10">
    <name type="scientific">Boseongicola aestuarii</name>
    <dbReference type="NCBI Taxonomy" id="1470561"/>
    <lineage>
        <taxon>Bacteria</taxon>
        <taxon>Pseudomonadati</taxon>
        <taxon>Pseudomonadota</taxon>
        <taxon>Alphaproteobacteria</taxon>
        <taxon>Rhodobacterales</taxon>
        <taxon>Paracoccaceae</taxon>
        <taxon>Boseongicola</taxon>
    </lineage>
</organism>
<feature type="transmembrane region" description="Helical" evidence="8">
    <location>
        <begin position="198"/>
        <end position="223"/>
    </location>
</feature>
<evidence type="ECO:0000256" key="3">
    <source>
        <dbReference type="ARBA" id="ARBA00022448"/>
    </source>
</evidence>
<keyword evidence="6 8" id="KW-1133">Transmembrane helix</keyword>
<evidence type="ECO:0000256" key="2">
    <source>
        <dbReference type="ARBA" id="ARBA00010735"/>
    </source>
</evidence>
<comment type="similarity">
    <text evidence="2">Belongs to the AzlC family.</text>
</comment>
<evidence type="ECO:0000313" key="9">
    <source>
        <dbReference type="EMBL" id="SMX24670.1"/>
    </source>
</evidence>
<sequence>MPSTIPKSPFVAGFWAGMPFIAVGFPFSVFFGIVATEAGLSIAQASGFSLVVVAGASQFTALQLMIEDAPVWSVVAAALAVNLRMAMYSASLQPHLGSAPFWHRAFVAYLNYDSSYAISMARYEQNPPLNVREKVRFFIGTVSLMTPLWFLGTFLGAIFGKSILVGIDIDFAMPILFLALVAPMVKTLAHLAAAVTSIIAALLLAFLPSGTGLLVAAALAMIVGAEIERRRGR</sequence>
<keyword evidence="7 8" id="KW-0472">Membrane</keyword>
<dbReference type="GO" id="GO:1903785">
    <property type="term" value="P:L-valine transmembrane transport"/>
    <property type="evidence" value="ECO:0007669"/>
    <property type="project" value="TreeGrafter"/>
</dbReference>
<evidence type="ECO:0000256" key="8">
    <source>
        <dbReference type="SAM" id="Phobius"/>
    </source>
</evidence>
<gene>
    <name evidence="9" type="primary">ygaZ</name>
    <name evidence="9" type="ORF">BOA8489_02797</name>
</gene>
<dbReference type="Proteomes" id="UP000201838">
    <property type="component" value="Unassembled WGS sequence"/>
</dbReference>
<feature type="transmembrane region" description="Helical" evidence="8">
    <location>
        <begin position="171"/>
        <end position="192"/>
    </location>
</feature>
<evidence type="ECO:0000256" key="5">
    <source>
        <dbReference type="ARBA" id="ARBA00022692"/>
    </source>
</evidence>
<evidence type="ECO:0000256" key="7">
    <source>
        <dbReference type="ARBA" id="ARBA00023136"/>
    </source>
</evidence>
<proteinExistence type="inferred from homology"/>
<keyword evidence="10" id="KW-1185">Reference proteome</keyword>
<name>A0A238J3X9_9RHOB</name>
<keyword evidence="5 8" id="KW-0812">Transmembrane</keyword>
<dbReference type="OrthoDB" id="3579489at2"/>
<dbReference type="InterPro" id="IPR011606">
    <property type="entry name" value="Brnchd-chn_aa_trnsp_permease"/>
</dbReference>
<accession>A0A238J3X9</accession>
<dbReference type="PANTHER" id="PTHR34979">
    <property type="entry name" value="INNER MEMBRANE PROTEIN YGAZ"/>
    <property type="match status" value="1"/>
</dbReference>
<feature type="transmembrane region" description="Helical" evidence="8">
    <location>
        <begin position="41"/>
        <end position="62"/>
    </location>
</feature>
<dbReference type="AlphaFoldDB" id="A0A238J3X9"/>
<evidence type="ECO:0000313" key="10">
    <source>
        <dbReference type="Proteomes" id="UP000201838"/>
    </source>
</evidence>
<evidence type="ECO:0000256" key="6">
    <source>
        <dbReference type="ARBA" id="ARBA00022989"/>
    </source>
</evidence>
<evidence type="ECO:0000256" key="4">
    <source>
        <dbReference type="ARBA" id="ARBA00022475"/>
    </source>
</evidence>
<feature type="transmembrane region" description="Helical" evidence="8">
    <location>
        <begin position="12"/>
        <end position="35"/>
    </location>
</feature>
<keyword evidence="3" id="KW-0813">Transport</keyword>
<dbReference type="RefSeq" id="WP_093974745.1">
    <property type="nucleotide sequence ID" value="NZ_FXXQ01000009.1"/>
</dbReference>
<dbReference type="Pfam" id="PF03591">
    <property type="entry name" value="AzlC"/>
    <property type="match status" value="1"/>
</dbReference>
<evidence type="ECO:0000256" key="1">
    <source>
        <dbReference type="ARBA" id="ARBA00004651"/>
    </source>
</evidence>